<dbReference type="GO" id="GO:0016853">
    <property type="term" value="F:isomerase activity"/>
    <property type="evidence" value="ECO:0007669"/>
    <property type="project" value="InterPro"/>
</dbReference>
<dbReference type="EMBL" id="BMZS01000003">
    <property type="protein sequence ID" value="GHD46481.1"/>
    <property type="molecule type" value="Genomic_DNA"/>
</dbReference>
<name>A0A919CNZ9_9PROT</name>
<organism evidence="1 2">
    <name type="scientific">Thalassobaculum fulvum</name>
    <dbReference type="NCBI Taxonomy" id="1633335"/>
    <lineage>
        <taxon>Bacteria</taxon>
        <taxon>Pseudomonadati</taxon>
        <taxon>Pseudomonadota</taxon>
        <taxon>Alphaproteobacteria</taxon>
        <taxon>Rhodospirillales</taxon>
        <taxon>Thalassobaculaceae</taxon>
        <taxon>Thalassobaculum</taxon>
    </lineage>
</organism>
<dbReference type="Pfam" id="PF01263">
    <property type="entry name" value="Aldose_epim"/>
    <property type="match status" value="1"/>
</dbReference>
<dbReference type="SUPFAM" id="SSF74650">
    <property type="entry name" value="Galactose mutarotase-like"/>
    <property type="match status" value="1"/>
</dbReference>
<dbReference type="InterPro" id="IPR014718">
    <property type="entry name" value="GH-type_carb-bd"/>
</dbReference>
<gene>
    <name evidence="1" type="ORF">GCM10017083_15640</name>
</gene>
<sequence length="297" mass="31518">MTPRTFQLSAGDLEATVEPAFGGRVTAFRRSGVDLFVPVAGRRGDPAKAGAGGCFPLVPWSNRIRDGRLTHDGRIIELVPTETGGSSAIHGHGRRISWRVLGDGGTSSVRMSYMFPAGEEGWPFSYVADQTVSLSEDALSITLSVENSSSSPMPAGLGLHPYLPRTPEMGLWFSAASAWPPVDGKLPSGPEPVPSELDFSEPRPVVLGLDQGFGGWDGSVHAIWPEHGVGLGIHGGAALGHLIVFTPPDRDYVCLEPVSHCIDADNLAARGVAGTGHRLLEPGERLAVIVRFQVEVF</sequence>
<dbReference type="Proteomes" id="UP000630353">
    <property type="component" value="Unassembled WGS sequence"/>
</dbReference>
<accession>A0A919CNZ9</accession>
<proteinExistence type="predicted"/>
<reference evidence="1" key="2">
    <citation type="submission" date="2020-09" db="EMBL/GenBank/DDBJ databases">
        <authorList>
            <person name="Sun Q."/>
            <person name="Kim S."/>
        </authorList>
    </citation>
    <scope>NUCLEOTIDE SEQUENCE</scope>
    <source>
        <strain evidence="1">KCTC 42651</strain>
    </source>
</reference>
<dbReference type="RefSeq" id="WP_189988387.1">
    <property type="nucleotide sequence ID" value="NZ_BMZS01000003.1"/>
</dbReference>
<dbReference type="AlphaFoldDB" id="A0A919CNZ9"/>
<dbReference type="InterPro" id="IPR011013">
    <property type="entry name" value="Gal_mutarotase_sf_dom"/>
</dbReference>
<protein>
    <submittedName>
        <fullName evidence="1">Aldose 1-epimerase</fullName>
    </submittedName>
</protein>
<keyword evidence="2" id="KW-1185">Reference proteome</keyword>
<dbReference type="GO" id="GO:0005975">
    <property type="term" value="P:carbohydrate metabolic process"/>
    <property type="evidence" value="ECO:0007669"/>
    <property type="project" value="InterPro"/>
</dbReference>
<dbReference type="InterPro" id="IPR008183">
    <property type="entry name" value="Aldose_1/G6P_1-epimerase"/>
</dbReference>
<dbReference type="CDD" id="cd09021">
    <property type="entry name" value="Aldose_epim_Ec_YphB"/>
    <property type="match status" value="1"/>
</dbReference>
<dbReference type="Gene3D" id="2.70.98.10">
    <property type="match status" value="1"/>
</dbReference>
<reference evidence="1" key="1">
    <citation type="journal article" date="2014" name="Int. J. Syst. Evol. Microbiol.">
        <title>Complete genome sequence of Corynebacterium casei LMG S-19264T (=DSM 44701T), isolated from a smear-ripened cheese.</title>
        <authorList>
            <consortium name="US DOE Joint Genome Institute (JGI-PGF)"/>
            <person name="Walter F."/>
            <person name="Albersmeier A."/>
            <person name="Kalinowski J."/>
            <person name="Ruckert C."/>
        </authorList>
    </citation>
    <scope>NUCLEOTIDE SEQUENCE</scope>
    <source>
        <strain evidence="1">KCTC 42651</strain>
    </source>
</reference>
<evidence type="ECO:0000313" key="1">
    <source>
        <dbReference type="EMBL" id="GHD46481.1"/>
    </source>
</evidence>
<evidence type="ECO:0000313" key="2">
    <source>
        <dbReference type="Proteomes" id="UP000630353"/>
    </source>
</evidence>
<dbReference type="GO" id="GO:0030246">
    <property type="term" value="F:carbohydrate binding"/>
    <property type="evidence" value="ECO:0007669"/>
    <property type="project" value="InterPro"/>
</dbReference>
<comment type="caution">
    <text evidence="1">The sequence shown here is derived from an EMBL/GenBank/DDBJ whole genome shotgun (WGS) entry which is preliminary data.</text>
</comment>